<feature type="transmembrane region" description="Helical" evidence="6">
    <location>
        <begin position="368"/>
        <end position="392"/>
    </location>
</feature>
<dbReference type="GO" id="GO:0005886">
    <property type="term" value="C:plasma membrane"/>
    <property type="evidence" value="ECO:0007669"/>
    <property type="project" value="UniProtKB-SubCell"/>
</dbReference>
<organism evidence="7 8">
    <name type="scientific">Lactobacillus equicursoris 66c</name>
    <dbReference type="NCBI Taxonomy" id="872326"/>
    <lineage>
        <taxon>Bacteria</taxon>
        <taxon>Bacillati</taxon>
        <taxon>Bacillota</taxon>
        <taxon>Bacilli</taxon>
        <taxon>Lactobacillales</taxon>
        <taxon>Lactobacillaceae</taxon>
        <taxon>Lactobacillus</taxon>
    </lineage>
</organism>
<comment type="subcellular location">
    <subcellularLocation>
        <location evidence="1">Cell membrane</location>
        <topology evidence="1">Multi-pass membrane protein</topology>
    </subcellularLocation>
</comment>
<dbReference type="InterPro" id="IPR050833">
    <property type="entry name" value="Poly_Biosynth_Transport"/>
</dbReference>
<feature type="transmembrane region" description="Helical" evidence="6">
    <location>
        <begin position="438"/>
        <end position="461"/>
    </location>
</feature>
<name>K0NUH9_9LACO</name>
<feature type="transmembrane region" description="Helical" evidence="6">
    <location>
        <begin position="323"/>
        <end position="348"/>
    </location>
</feature>
<feature type="transmembrane region" description="Helical" evidence="6">
    <location>
        <begin position="170"/>
        <end position="190"/>
    </location>
</feature>
<feature type="transmembrane region" description="Helical" evidence="6">
    <location>
        <begin position="412"/>
        <end position="432"/>
    </location>
</feature>
<gene>
    <name evidence="7" type="ORF">BN146_01510</name>
</gene>
<dbReference type="InterPro" id="IPR002797">
    <property type="entry name" value="Polysacc_synth"/>
</dbReference>
<dbReference type="AlphaFoldDB" id="K0NUH9"/>
<dbReference type="PANTHER" id="PTHR30250:SF11">
    <property type="entry name" value="O-ANTIGEN TRANSPORTER-RELATED"/>
    <property type="match status" value="1"/>
</dbReference>
<evidence type="ECO:0000313" key="8">
    <source>
        <dbReference type="Proteomes" id="UP000009325"/>
    </source>
</evidence>
<keyword evidence="5 6" id="KW-0472">Membrane</keyword>
<feature type="transmembrane region" description="Helical" evidence="6">
    <location>
        <begin position="12"/>
        <end position="34"/>
    </location>
</feature>
<dbReference type="Proteomes" id="UP000009325">
    <property type="component" value="Unassembled WGS sequence"/>
</dbReference>
<protein>
    <submittedName>
        <fullName evidence="7">Polysaccharide flippase transporter</fullName>
    </submittedName>
</protein>
<proteinExistence type="predicted"/>
<keyword evidence="3 6" id="KW-0812">Transmembrane</keyword>
<dbReference type="RefSeq" id="WP_009557498.1">
    <property type="nucleotide sequence ID" value="NZ_CALZ01000029.1"/>
</dbReference>
<evidence type="ECO:0000256" key="5">
    <source>
        <dbReference type="ARBA" id="ARBA00023136"/>
    </source>
</evidence>
<feature type="transmembrane region" description="Helical" evidence="6">
    <location>
        <begin position="211"/>
        <end position="228"/>
    </location>
</feature>
<evidence type="ECO:0000256" key="4">
    <source>
        <dbReference type="ARBA" id="ARBA00022989"/>
    </source>
</evidence>
<dbReference type="OrthoDB" id="3249502at2"/>
<evidence type="ECO:0000256" key="2">
    <source>
        <dbReference type="ARBA" id="ARBA00022475"/>
    </source>
</evidence>
<keyword evidence="2" id="KW-1003">Cell membrane</keyword>
<evidence type="ECO:0000313" key="7">
    <source>
        <dbReference type="EMBL" id="CCK82950.1"/>
    </source>
</evidence>
<reference evidence="7 8" key="1">
    <citation type="submission" date="2012-08" db="EMBL/GenBank/DDBJ databases">
        <title>Draft Genome Sequences of Lactobacillus equicursoris CIP 110162T, isolated from thoroughbred racehorse feces and Lactobacillus sp. CRBIP 24.137 isolated from urine of human.</title>
        <authorList>
            <person name="Cousin S."/>
            <person name="Loux V."/>
            <person name="Ma L."/>
            <person name="Creno S."/>
            <person name="Clermont D."/>
            <person name="Bizet C."/>
            <person name="Bouchier C."/>
        </authorList>
    </citation>
    <scope>NUCLEOTIDE SEQUENCE [LARGE SCALE GENOMIC DNA]</scope>
    <source>
        <strain evidence="7 8">66c</strain>
    </source>
</reference>
<accession>K0NUH9</accession>
<feature type="transmembrane region" description="Helical" evidence="6">
    <location>
        <begin position="141"/>
        <end position="164"/>
    </location>
</feature>
<evidence type="ECO:0000256" key="1">
    <source>
        <dbReference type="ARBA" id="ARBA00004651"/>
    </source>
</evidence>
<evidence type="ECO:0000256" key="6">
    <source>
        <dbReference type="SAM" id="Phobius"/>
    </source>
</evidence>
<dbReference type="PANTHER" id="PTHR30250">
    <property type="entry name" value="PST FAMILY PREDICTED COLANIC ACID TRANSPORTER"/>
    <property type="match status" value="1"/>
</dbReference>
<dbReference type="EMBL" id="CALZ01000029">
    <property type="protein sequence ID" value="CCK82950.1"/>
    <property type="molecule type" value="Genomic_DNA"/>
</dbReference>
<sequence>MGKYKYLLKNIGLLTLSSFATKLLSFFLVPLYTSVLTTRQYGTYDLFNTTVGVLIPIFTLNAVEYVLRFSLERNYDRDAVVTIGTKWLTISSIIVLGCLLINNVFDLIPMLRQYAVYFFLMYFVQALSGIVTAYSRGTDHVAALSVSSVIASIFTIGCNIIFLVPFNMGLPGYFLANIIGPLVQCLYLIFRMQVWKKFNLKKHYGHQEKEMLAYSVPMIANSISWWINGVSDRYIVTWVCGVATNGVYSVSNKIPTILNVFQSIFNQAWALSTVKDFDPEDTNGFFANTYKAYNCLMVVICAFIIAFDRILAKFLYANNFYEAWKYVPFLTIAIVFGALTGYLGGFFTAVKDSKAYASSTIVGAVSNIVMNLALVPLIGALGAALATAVSYVEVWAVRLVQSKKYINLRINIVRDVASYILLVSQTLVLLVLPENGMMYSLQALIILLILALYKNDIALLVGKILKK</sequence>
<feature type="transmembrane region" description="Helical" evidence="6">
    <location>
        <begin position="79"/>
        <end position="102"/>
    </location>
</feature>
<comment type="caution">
    <text evidence="7">The sequence shown here is derived from an EMBL/GenBank/DDBJ whole genome shotgun (WGS) entry which is preliminary data.</text>
</comment>
<feature type="transmembrane region" description="Helical" evidence="6">
    <location>
        <begin position="46"/>
        <end position="67"/>
    </location>
</feature>
<evidence type="ECO:0000256" key="3">
    <source>
        <dbReference type="ARBA" id="ARBA00022692"/>
    </source>
</evidence>
<feature type="transmembrane region" description="Helical" evidence="6">
    <location>
        <begin position="290"/>
        <end position="311"/>
    </location>
</feature>
<feature type="transmembrane region" description="Helical" evidence="6">
    <location>
        <begin position="114"/>
        <end position="134"/>
    </location>
</feature>
<dbReference type="Pfam" id="PF01943">
    <property type="entry name" value="Polysacc_synt"/>
    <property type="match status" value="1"/>
</dbReference>
<keyword evidence="4 6" id="KW-1133">Transmembrane helix</keyword>